<feature type="non-terminal residue" evidence="1">
    <location>
        <position position="1"/>
    </location>
</feature>
<protein>
    <submittedName>
        <fullName evidence="1">Uncharacterized protein</fullName>
    </submittedName>
</protein>
<organism evidence="1">
    <name type="scientific">Nothobranchius pienaari</name>
    <dbReference type="NCBI Taxonomy" id="704102"/>
    <lineage>
        <taxon>Eukaryota</taxon>
        <taxon>Metazoa</taxon>
        <taxon>Chordata</taxon>
        <taxon>Craniata</taxon>
        <taxon>Vertebrata</taxon>
        <taxon>Euteleostomi</taxon>
        <taxon>Actinopterygii</taxon>
        <taxon>Neopterygii</taxon>
        <taxon>Teleostei</taxon>
        <taxon>Neoteleostei</taxon>
        <taxon>Acanthomorphata</taxon>
        <taxon>Ovalentaria</taxon>
        <taxon>Atherinomorphae</taxon>
        <taxon>Cyprinodontiformes</taxon>
        <taxon>Nothobranchiidae</taxon>
        <taxon>Nothobranchius</taxon>
    </lineage>
</organism>
<accession>A0A1A8P1P8</accession>
<feature type="non-terminal residue" evidence="1">
    <location>
        <position position="80"/>
    </location>
</feature>
<evidence type="ECO:0000313" key="1">
    <source>
        <dbReference type="EMBL" id="SBR75230.1"/>
    </source>
</evidence>
<dbReference type="EMBL" id="HAEG01005862">
    <property type="protein sequence ID" value="SBR75230.1"/>
    <property type="molecule type" value="Transcribed_RNA"/>
</dbReference>
<reference evidence="1" key="2">
    <citation type="submission" date="2016-06" db="EMBL/GenBank/DDBJ databases">
        <title>The genome of a short-lived fish provides insights into sex chromosome evolution and the genetic control of aging.</title>
        <authorList>
            <person name="Reichwald K."/>
            <person name="Felder M."/>
            <person name="Petzold A."/>
            <person name="Koch P."/>
            <person name="Groth M."/>
            <person name="Platzer M."/>
        </authorList>
    </citation>
    <scope>NUCLEOTIDE SEQUENCE</scope>
    <source>
        <tissue evidence="1">Brain</tissue>
    </source>
</reference>
<name>A0A1A8P1P8_9TELE</name>
<reference evidence="1" key="1">
    <citation type="submission" date="2016-05" db="EMBL/GenBank/DDBJ databases">
        <authorList>
            <person name="Lavstsen T."/>
            <person name="Jespersen J.S."/>
        </authorList>
    </citation>
    <scope>NUCLEOTIDE SEQUENCE</scope>
    <source>
        <tissue evidence="1">Brain</tissue>
    </source>
</reference>
<proteinExistence type="predicted"/>
<sequence length="80" mass="9599">GLRQLVSHPRNYPEVLTMETYLMLHLNRLDLLLDMNTDYPFMFMLGCIPVSQPTEHRRWQQKIKWLATRHFSALRLSIIC</sequence>
<dbReference type="AlphaFoldDB" id="A0A1A8P1P8"/>
<gene>
    <name evidence="1" type="primary">Nfu_g_1_022275</name>
</gene>